<name>A0A803LII1_CHEQI</name>
<dbReference type="OrthoDB" id="1832157at2759"/>
<dbReference type="GeneID" id="110721293"/>
<evidence type="ECO:0000313" key="3">
    <source>
        <dbReference type="EnsemblPlants" id="AUR62013778-RA:cds"/>
    </source>
</evidence>
<dbReference type="Gramene" id="AUR62013778-RA">
    <property type="protein sequence ID" value="AUR62013778-RA:cds"/>
    <property type="gene ID" value="AUR62013778"/>
</dbReference>
<feature type="region of interest" description="Disordered" evidence="1">
    <location>
        <begin position="178"/>
        <end position="219"/>
    </location>
</feature>
<dbReference type="RefSeq" id="XP_021756124.1">
    <property type="nucleotide sequence ID" value="XM_021900432.1"/>
</dbReference>
<dbReference type="KEGG" id="cqi:110721293"/>
<protein>
    <submittedName>
        <fullName evidence="3">Uncharacterized protein</fullName>
    </submittedName>
</protein>
<proteinExistence type="predicted"/>
<dbReference type="EnsemblPlants" id="AUR62007615-RA">
    <property type="protein sequence ID" value="AUR62007615-RA:cds"/>
    <property type="gene ID" value="AUR62007615"/>
</dbReference>
<evidence type="ECO:0000313" key="4">
    <source>
        <dbReference type="Proteomes" id="UP000596660"/>
    </source>
</evidence>
<feature type="region of interest" description="Disordered" evidence="1">
    <location>
        <begin position="1"/>
        <end position="84"/>
    </location>
</feature>
<gene>
    <name evidence="3" type="primary">LOC110721293</name>
    <name evidence="2" type="synonym">LOC110685843</name>
</gene>
<dbReference type="AlphaFoldDB" id="A0A803LII1"/>
<organism evidence="3 4">
    <name type="scientific">Chenopodium quinoa</name>
    <name type="common">Quinoa</name>
    <dbReference type="NCBI Taxonomy" id="63459"/>
    <lineage>
        <taxon>Eukaryota</taxon>
        <taxon>Viridiplantae</taxon>
        <taxon>Streptophyta</taxon>
        <taxon>Embryophyta</taxon>
        <taxon>Tracheophyta</taxon>
        <taxon>Spermatophyta</taxon>
        <taxon>Magnoliopsida</taxon>
        <taxon>eudicotyledons</taxon>
        <taxon>Gunneridae</taxon>
        <taxon>Pentapetalae</taxon>
        <taxon>Caryophyllales</taxon>
        <taxon>Chenopodiaceae</taxon>
        <taxon>Chenopodioideae</taxon>
        <taxon>Atripliceae</taxon>
        <taxon>Chenopodium</taxon>
    </lineage>
</organism>
<reference evidence="3" key="2">
    <citation type="submission" date="2021-03" db="UniProtKB">
        <authorList>
            <consortium name="EnsemblPlants"/>
        </authorList>
    </citation>
    <scope>IDENTIFICATION</scope>
</reference>
<evidence type="ECO:0000256" key="1">
    <source>
        <dbReference type="SAM" id="MobiDB-lite"/>
    </source>
</evidence>
<evidence type="ECO:0000313" key="2">
    <source>
        <dbReference type="EnsemblPlants" id="AUR62007615-RA:cds"/>
    </source>
</evidence>
<feature type="compositionally biased region" description="Gly residues" evidence="1">
    <location>
        <begin position="13"/>
        <end position="23"/>
    </location>
</feature>
<dbReference type="Proteomes" id="UP000596660">
    <property type="component" value="Unplaced"/>
</dbReference>
<sequence length="219" mass="21690">MAGRQTERHTGNTGQGGGLGAPGTTGAYGARDPLGAPGSTGASRTTAGAPGYDPTGYGNEYGSEDMGQQQQLRRPAADDVGTGTGTGYTYGTAGSMGPTATGYHAGVHVPHTTGLSGTYGTSGGFDTGGFGKSGGGVGEGFDTGMGERTHGMGRERGGGGNPVMQSETVVIESVGGLEGQDIGDQMDEWAQSIGAGERGRNHGGNDTGGDKQRAGQRRG</sequence>
<accession>A0A803LII1</accession>
<dbReference type="EnsemblPlants" id="AUR62013778-RA">
    <property type="protein sequence ID" value="AUR62013778-RA:cds"/>
    <property type="gene ID" value="AUR62013778"/>
</dbReference>
<keyword evidence="4" id="KW-1185">Reference proteome</keyword>
<dbReference type="Gramene" id="AUR62007615-RA">
    <property type="protein sequence ID" value="AUR62007615-RA:cds"/>
    <property type="gene ID" value="AUR62007615"/>
</dbReference>
<dbReference type="OMA" id="MSSRQTN"/>
<accession>A0A803L6X6</accession>
<feature type="compositionally biased region" description="Basic and acidic residues" evidence="1">
    <location>
        <begin position="1"/>
        <end position="10"/>
    </location>
</feature>
<reference evidence="3" key="1">
    <citation type="journal article" date="2017" name="Nature">
        <title>The genome of Chenopodium quinoa.</title>
        <authorList>
            <person name="Jarvis D.E."/>
            <person name="Ho Y.S."/>
            <person name="Lightfoot D.J."/>
            <person name="Schmoeckel S.M."/>
            <person name="Li B."/>
            <person name="Borm T.J.A."/>
            <person name="Ohyanagi H."/>
            <person name="Mineta K."/>
            <person name="Michell C.T."/>
            <person name="Saber N."/>
            <person name="Kharbatia N.M."/>
            <person name="Rupper R.R."/>
            <person name="Sharp A.R."/>
            <person name="Dally N."/>
            <person name="Boughton B.A."/>
            <person name="Woo Y.H."/>
            <person name="Gao G."/>
            <person name="Schijlen E.G.W.M."/>
            <person name="Guo X."/>
            <person name="Momin A.A."/>
            <person name="Negrao S."/>
            <person name="Al-Babili S."/>
            <person name="Gehring C."/>
            <person name="Roessner U."/>
            <person name="Jung C."/>
            <person name="Murphy K."/>
            <person name="Arold S.T."/>
            <person name="Gojobori T."/>
            <person name="van der Linden C.G."/>
            <person name="van Loo E.N."/>
            <person name="Jellen E.N."/>
            <person name="Maughan P.J."/>
            <person name="Tester M."/>
        </authorList>
    </citation>
    <scope>NUCLEOTIDE SEQUENCE [LARGE SCALE GENOMIC DNA]</scope>
    <source>
        <strain evidence="3">cv. PI 614886</strain>
    </source>
</reference>